<protein>
    <submittedName>
        <fullName evidence="2">DNA-binding protein</fullName>
    </submittedName>
</protein>
<evidence type="ECO:0000259" key="1">
    <source>
        <dbReference type="Pfam" id="PF12728"/>
    </source>
</evidence>
<evidence type="ECO:0000313" key="3">
    <source>
        <dbReference type="Proteomes" id="UP000242972"/>
    </source>
</evidence>
<dbReference type="SUPFAM" id="SSF46955">
    <property type="entry name" value="Putative DNA-binding domain"/>
    <property type="match status" value="1"/>
</dbReference>
<name>A0A2T2WYQ4_9FIRM</name>
<dbReference type="AlphaFoldDB" id="A0A2T2WYQ4"/>
<dbReference type="Proteomes" id="UP000242972">
    <property type="component" value="Unassembled WGS sequence"/>
</dbReference>
<proteinExistence type="predicted"/>
<comment type="caution">
    <text evidence="2">The sequence shown here is derived from an EMBL/GenBank/DDBJ whole genome shotgun (WGS) entry which is preliminary data.</text>
</comment>
<dbReference type="EMBL" id="PXYW01000111">
    <property type="protein sequence ID" value="PSR27336.1"/>
    <property type="molecule type" value="Genomic_DNA"/>
</dbReference>
<keyword evidence="2" id="KW-0238">DNA-binding</keyword>
<dbReference type="Pfam" id="PF12728">
    <property type="entry name" value="HTH_17"/>
    <property type="match status" value="1"/>
</dbReference>
<dbReference type="Gene3D" id="1.10.10.10">
    <property type="entry name" value="Winged helix-like DNA-binding domain superfamily/Winged helix DNA-binding domain"/>
    <property type="match status" value="1"/>
</dbReference>
<dbReference type="InterPro" id="IPR009061">
    <property type="entry name" value="DNA-bd_dom_put_sf"/>
</dbReference>
<gene>
    <name evidence="2" type="ORF">C7B46_19510</name>
</gene>
<accession>A0A2T2WYQ4</accession>
<dbReference type="InterPro" id="IPR036388">
    <property type="entry name" value="WH-like_DNA-bd_sf"/>
</dbReference>
<reference evidence="2 3" key="1">
    <citation type="journal article" date="2014" name="BMC Genomics">
        <title>Comparison of environmental and isolate Sulfobacillus genomes reveals diverse carbon, sulfur, nitrogen, and hydrogen metabolisms.</title>
        <authorList>
            <person name="Justice N.B."/>
            <person name="Norman A."/>
            <person name="Brown C.T."/>
            <person name="Singh A."/>
            <person name="Thomas B.C."/>
            <person name="Banfield J.F."/>
        </authorList>
    </citation>
    <scope>NUCLEOTIDE SEQUENCE [LARGE SCALE GENOMIC DNA]</scope>
    <source>
        <strain evidence="2">AMDSBA4</strain>
    </source>
</reference>
<organism evidence="2 3">
    <name type="scientific">Sulfobacillus benefaciens</name>
    <dbReference type="NCBI Taxonomy" id="453960"/>
    <lineage>
        <taxon>Bacteria</taxon>
        <taxon>Bacillati</taxon>
        <taxon>Bacillota</taxon>
        <taxon>Clostridia</taxon>
        <taxon>Eubacteriales</taxon>
        <taxon>Clostridiales Family XVII. Incertae Sedis</taxon>
        <taxon>Sulfobacillus</taxon>
    </lineage>
</organism>
<dbReference type="GO" id="GO:0003677">
    <property type="term" value="F:DNA binding"/>
    <property type="evidence" value="ECO:0007669"/>
    <property type="project" value="UniProtKB-KW"/>
</dbReference>
<dbReference type="InterPro" id="IPR010093">
    <property type="entry name" value="SinI_DNA-bd"/>
</dbReference>
<evidence type="ECO:0000313" key="2">
    <source>
        <dbReference type="EMBL" id="PSR27336.1"/>
    </source>
</evidence>
<sequence length="62" mass="7111">MGKYLTVEEVAAQLQVTPRTIQRWIRIEGLPAIKLARAVRVDADDLVQWLELRKIRGDQPDA</sequence>
<feature type="domain" description="Helix-turn-helix" evidence="1">
    <location>
        <begin position="4"/>
        <end position="51"/>
    </location>
</feature>
<dbReference type="NCBIfam" id="TIGR01764">
    <property type="entry name" value="excise"/>
    <property type="match status" value="1"/>
</dbReference>
<dbReference type="InterPro" id="IPR041657">
    <property type="entry name" value="HTH_17"/>
</dbReference>